<dbReference type="PANTHER" id="PTHR34819">
    <property type="entry name" value="LARGE CYSTEINE-RICH PERIPLASMIC PROTEIN OMCB"/>
    <property type="match status" value="1"/>
</dbReference>
<dbReference type="EMBL" id="LXMD01000012">
    <property type="protein sequence ID" value="OCG75788.1"/>
    <property type="molecule type" value="Genomic_DNA"/>
</dbReference>
<dbReference type="STRING" id="904291.A7J15_01720"/>
<gene>
    <name evidence="4" type="ORF">A7J15_01720</name>
</gene>
<feature type="transmembrane region" description="Helical" evidence="1">
    <location>
        <begin position="1442"/>
        <end position="1461"/>
    </location>
</feature>
<dbReference type="Pfam" id="PF01345">
    <property type="entry name" value="DUF11"/>
    <property type="match status" value="3"/>
</dbReference>
<feature type="chain" id="PRO_5008631986" description="VWFA domain-containing protein" evidence="2">
    <location>
        <begin position="41"/>
        <end position="1471"/>
    </location>
</feature>
<dbReference type="InterPro" id="IPR051172">
    <property type="entry name" value="Chlamydia_OmcB"/>
</dbReference>
<evidence type="ECO:0000313" key="5">
    <source>
        <dbReference type="Proteomes" id="UP000093355"/>
    </source>
</evidence>
<dbReference type="InterPro" id="IPR047589">
    <property type="entry name" value="DUF11_rpt"/>
</dbReference>
<evidence type="ECO:0000313" key="4">
    <source>
        <dbReference type="EMBL" id="OCG75788.1"/>
    </source>
</evidence>
<dbReference type="InterPro" id="IPR002035">
    <property type="entry name" value="VWF_A"/>
</dbReference>
<feature type="domain" description="VWFA" evidence="3">
    <location>
        <begin position="213"/>
        <end position="404"/>
    </location>
</feature>
<dbReference type="Proteomes" id="UP000093355">
    <property type="component" value="Unassembled WGS sequence"/>
</dbReference>
<name>A0A1B9NGR4_9MICO</name>
<dbReference type="OrthoDB" id="134475at2"/>
<keyword evidence="1" id="KW-0812">Transmembrane</keyword>
<dbReference type="Gene3D" id="2.60.40.10">
    <property type="entry name" value="Immunoglobulins"/>
    <property type="match status" value="1"/>
</dbReference>
<dbReference type="InterPro" id="IPR001434">
    <property type="entry name" value="OmcB-like_DUF11"/>
</dbReference>
<keyword evidence="1" id="KW-1133">Transmembrane helix</keyword>
<dbReference type="InterPro" id="IPR036465">
    <property type="entry name" value="vWFA_dom_sf"/>
</dbReference>
<comment type="caution">
    <text evidence="4">The sequence shown here is derived from an EMBL/GenBank/DDBJ whole genome shotgun (WGS) entry which is preliminary data.</text>
</comment>
<protein>
    <recommendedName>
        <fullName evidence="3">VWFA domain-containing protein</fullName>
    </recommendedName>
</protein>
<organism evidence="4 5">
    <name type="scientific">Microbacterium sediminis</name>
    <dbReference type="NCBI Taxonomy" id="904291"/>
    <lineage>
        <taxon>Bacteria</taxon>
        <taxon>Bacillati</taxon>
        <taxon>Actinomycetota</taxon>
        <taxon>Actinomycetes</taxon>
        <taxon>Micrococcales</taxon>
        <taxon>Microbacteriaceae</taxon>
        <taxon>Microbacterium</taxon>
    </lineage>
</organism>
<dbReference type="RefSeq" id="WP_067023409.1">
    <property type="nucleotide sequence ID" value="NZ_JRNY01000001.1"/>
</dbReference>
<accession>A0A1B9NGR4</accession>
<sequence>MTATSGARRAAATMRAAALLALLSLLLAGVSALTAAPAAAALATPHSPSPNAGAPGPAPQAIADGRIAIEVRAGGDRDGASNAVLPLAGAQFAAYDVGSVDADVSERTPVAWCTTDASGSCWMDLPARTGPEGSDRGYLVQAEAAPAGWTVNTRFRAGYTPWNPAPYRFHTGDSGDGAQPYLVPGPGEGPTASAGRWMFTRANPVIAPSCGLDVALLVDLSRSVANAGGTDELRAASLSFLDALTGTPSRLAVHTFAAASPSGAGNLGWQSVAAPGGTGVATARAMLQGLTPSTTGGTNWDAGLRSLAPLAGDADLAIVLTDGNPTLALNPSVGDATMTRFLEIEHAIASANSVKAAGTRVVAVGIGDGTTGVPDNLQAISGHADGDQYSVAGFGEVAAILAELAGANCAGVVNVTKTEVSADGATTAPGAGWEFTARAAGPTVQLDSSTGGFDAVAAGLTSANGGIGFRSLFAGTTPESRRLTITETGRDGFTLAGARCWLGADASATVPITPRADGFEVDPVEGETVNCEVRNQRRPAEPPPTHDVGIDKVSVTAEGSVEPGETFDYTLTVTNHGTAAATGVVVTDPLPDRLRLLSVSLPEGWTQEDGATPEDLVFRAATLPVGASVGITVTVQLEPVAVEATNDTAQSPDDDLPAPLAPLGSVDLVNVADVDADLDENPDNNRDDDVLPIRELAAQVLIRCVADAPYLVFSVATTSNLASQPVTMRWFPVDAAGAPVAATPADAGLGEVDTGRTYVVPWPGAAVSPGGVSVDWPGWRPLQESDYGSDEELLPGSNVWNGLIEDDGEADHPWRERTAIVFAVNPELTITATYPPADPDCAVPMETELVVEKTASTPIVEPGDDFRYEIALRNVHDHGAAGGVVLTDEIPDDIAVTAISTSATAFPRWTGCAVAGADPAGYGGTLTCELFGPLAAGQQAPSVTLDATLRATTPDIEFVNVAVVDYHAFNDPGDVGRTTDDAIVRTEHLDDVGIDKSNALGPDGSVEAGDVFDYTITVTNHGTRTATGVVVTDELPDRLRPVAVTLPDGWINDAPGGLLTDGVLTVRTGELAVGASAVIVLTVEVLPVEVQVGSDTGTIDELPSPLLPLDDAVIRNEAVVSADADDDPSNNRDDDEVPTRDITTMALVRCVADAPYLIFSVNTTPNVTGPISMNWVPLDAEGEPVPTATPADAGLDEVQRGEVYVLPWPGAEFSQGGAAIDWPGWRPLTADDLDADGQPLPGLNVFNGLVEDVSEGDYAWRGQTRVTFQVNPETTFTAGYPPATPECVVPMATELDIEKTASVDVVAGGTAFDYTIEVTNVHDYGAAAGIVLTDEIPDTIRVTDVDAGAADAFPRWEDCAVTGADARGYGGELRCELFGPLRAGQAAPTVTLSARVAPDVGAETITNVAVVDYHTADDPTDVGRAVDDAVVRTQLAVTGGTIAWGAGAFGLLAAAAGLLLVRRRGRVRADG</sequence>
<proteinExistence type="predicted"/>
<dbReference type="CDD" id="cd00198">
    <property type="entry name" value="vWFA"/>
    <property type="match status" value="1"/>
</dbReference>
<evidence type="ECO:0000259" key="3">
    <source>
        <dbReference type="PROSITE" id="PS50234"/>
    </source>
</evidence>
<dbReference type="GO" id="GO:0005975">
    <property type="term" value="P:carbohydrate metabolic process"/>
    <property type="evidence" value="ECO:0007669"/>
    <property type="project" value="UniProtKB-ARBA"/>
</dbReference>
<keyword evidence="5" id="KW-1185">Reference proteome</keyword>
<evidence type="ECO:0000256" key="1">
    <source>
        <dbReference type="SAM" id="Phobius"/>
    </source>
</evidence>
<feature type="signal peptide" evidence="2">
    <location>
        <begin position="1"/>
        <end position="40"/>
    </location>
</feature>
<reference evidence="4 5" key="1">
    <citation type="submission" date="2016-05" db="EMBL/GenBank/DDBJ databases">
        <authorList>
            <person name="Lavstsen T."/>
            <person name="Jespersen J.S."/>
        </authorList>
    </citation>
    <scope>NUCLEOTIDE SEQUENCE [LARGE SCALE GENOMIC DNA]</scope>
    <source>
        <strain evidence="4 5">YLB-01</strain>
    </source>
</reference>
<dbReference type="PROSITE" id="PS50234">
    <property type="entry name" value="VWFA"/>
    <property type="match status" value="1"/>
</dbReference>
<dbReference type="NCBIfam" id="TIGR01451">
    <property type="entry name" value="B_ant_repeat"/>
    <property type="match status" value="3"/>
</dbReference>
<dbReference type="SUPFAM" id="SSF53300">
    <property type="entry name" value="vWA-like"/>
    <property type="match status" value="1"/>
</dbReference>
<keyword evidence="1" id="KW-0472">Membrane</keyword>
<dbReference type="Gene3D" id="3.40.50.410">
    <property type="entry name" value="von Willebrand factor, type A domain"/>
    <property type="match status" value="1"/>
</dbReference>
<dbReference type="InterPro" id="IPR013783">
    <property type="entry name" value="Ig-like_fold"/>
</dbReference>
<dbReference type="SMART" id="SM00327">
    <property type="entry name" value="VWA"/>
    <property type="match status" value="1"/>
</dbReference>
<keyword evidence="2" id="KW-0732">Signal</keyword>
<evidence type="ECO:0000256" key="2">
    <source>
        <dbReference type="SAM" id="SignalP"/>
    </source>
</evidence>